<evidence type="ECO:0000256" key="1">
    <source>
        <dbReference type="SAM" id="Phobius"/>
    </source>
</evidence>
<feature type="transmembrane region" description="Helical" evidence="1">
    <location>
        <begin position="12"/>
        <end position="30"/>
    </location>
</feature>
<organism evidence="2 3">
    <name type="scientific">Gymnopus androsaceus JB14</name>
    <dbReference type="NCBI Taxonomy" id="1447944"/>
    <lineage>
        <taxon>Eukaryota</taxon>
        <taxon>Fungi</taxon>
        <taxon>Dikarya</taxon>
        <taxon>Basidiomycota</taxon>
        <taxon>Agaricomycotina</taxon>
        <taxon>Agaricomycetes</taxon>
        <taxon>Agaricomycetidae</taxon>
        <taxon>Agaricales</taxon>
        <taxon>Marasmiineae</taxon>
        <taxon>Omphalotaceae</taxon>
        <taxon>Gymnopus</taxon>
    </lineage>
</organism>
<evidence type="ECO:0000313" key="3">
    <source>
        <dbReference type="Proteomes" id="UP000799118"/>
    </source>
</evidence>
<keyword evidence="1" id="KW-0812">Transmembrane</keyword>
<keyword evidence="3" id="KW-1185">Reference proteome</keyword>
<reference evidence="2" key="1">
    <citation type="journal article" date="2019" name="Environ. Microbiol.">
        <title>Fungal ecological strategies reflected in gene transcription - a case study of two litter decomposers.</title>
        <authorList>
            <person name="Barbi F."/>
            <person name="Kohler A."/>
            <person name="Barry K."/>
            <person name="Baskaran P."/>
            <person name="Daum C."/>
            <person name="Fauchery L."/>
            <person name="Ihrmark K."/>
            <person name="Kuo A."/>
            <person name="LaButti K."/>
            <person name="Lipzen A."/>
            <person name="Morin E."/>
            <person name="Grigoriev I.V."/>
            <person name="Henrissat B."/>
            <person name="Lindahl B."/>
            <person name="Martin F."/>
        </authorList>
    </citation>
    <scope>NUCLEOTIDE SEQUENCE</scope>
    <source>
        <strain evidence="2">JB14</strain>
    </source>
</reference>
<feature type="transmembrane region" description="Helical" evidence="1">
    <location>
        <begin position="70"/>
        <end position="97"/>
    </location>
</feature>
<accession>A0A6A4H469</accession>
<gene>
    <name evidence="2" type="ORF">BT96DRAFT_256480</name>
</gene>
<feature type="transmembrane region" description="Helical" evidence="1">
    <location>
        <begin position="42"/>
        <end position="64"/>
    </location>
</feature>
<dbReference type="AlphaFoldDB" id="A0A6A4H469"/>
<name>A0A6A4H469_9AGAR</name>
<sequence>MLSPFQRYWPSTGAIGGAITVLVLRICAQIRGPQAKVKASKFIFVFHHVLGCIFLLDPVVGLFYGLEFLVVVLFSLIGTFIVFILGFILYFLFVWFINPDCIC</sequence>
<protein>
    <submittedName>
        <fullName evidence="2">Uncharacterized protein</fullName>
    </submittedName>
</protein>
<dbReference type="EMBL" id="ML769583">
    <property type="protein sequence ID" value="KAE9392989.1"/>
    <property type="molecule type" value="Genomic_DNA"/>
</dbReference>
<evidence type="ECO:0000313" key="2">
    <source>
        <dbReference type="EMBL" id="KAE9392989.1"/>
    </source>
</evidence>
<keyword evidence="1" id="KW-0472">Membrane</keyword>
<dbReference type="Proteomes" id="UP000799118">
    <property type="component" value="Unassembled WGS sequence"/>
</dbReference>
<keyword evidence="1" id="KW-1133">Transmembrane helix</keyword>
<proteinExistence type="predicted"/>